<reference evidence="1 2" key="1">
    <citation type="submission" date="2017-09" db="EMBL/GenBank/DDBJ databases">
        <authorList>
            <person name="Ehlers B."/>
            <person name="Leendertz F.H."/>
        </authorList>
    </citation>
    <scope>NUCLEOTIDE SEQUENCE [LARGE SCALE GENOMIC DNA]</scope>
    <source>
        <strain evidence="1 2">CGMCC 4.6857</strain>
    </source>
</reference>
<proteinExistence type="predicted"/>
<sequence length="199" mass="22033">MRQYQQAGPGFDGIHQMLLQHLRDNRRAEARAADSTGLARAVFDLGYTDYQRPHISWPNFVIDASVLCSHARLDSSTVGAALVEAVADEACRVIVSPAAYLQVAPDLSGEQDQRLYRLLRRMDPAHAAPSDDNEDPQPIFDLPALAFREADIIARLKTGERPDIVHTALLALRHRCVLGTLDPAAYHRIGYLRTLDLAA</sequence>
<accession>A0A285JFH2</accession>
<keyword evidence="2" id="KW-1185">Reference proteome</keyword>
<evidence type="ECO:0008006" key="3">
    <source>
        <dbReference type="Google" id="ProtNLM"/>
    </source>
</evidence>
<dbReference type="EMBL" id="OBDY01000019">
    <property type="protein sequence ID" value="SNY58136.1"/>
    <property type="molecule type" value="Genomic_DNA"/>
</dbReference>
<dbReference type="AlphaFoldDB" id="A0A285JFH2"/>
<organism evidence="1 2">
    <name type="scientific">Paractinoplanes atraurantiacus</name>
    <dbReference type="NCBI Taxonomy" id="1036182"/>
    <lineage>
        <taxon>Bacteria</taxon>
        <taxon>Bacillati</taxon>
        <taxon>Actinomycetota</taxon>
        <taxon>Actinomycetes</taxon>
        <taxon>Micromonosporales</taxon>
        <taxon>Micromonosporaceae</taxon>
        <taxon>Paractinoplanes</taxon>
    </lineage>
</organism>
<name>A0A285JFH2_9ACTN</name>
<evidence type="ECO:0000313" key="2">
    <source>
        <dbReference type="Proteomes" id="UP000219612"/>
    </source>
</evidence>
<dbReference type="Proteomes" id="UP000219612">
    <property type="component" value="Unassembled WGS sequence"/>
</dbReference>
<protein>
    <recommendedName>
        <fullName evidence="3">PIN domain-containing protein</fullName>
    </recommendedName>
</protein>
<gene>
    <name evidence="1" type="ORF">SAMN05421748_11914</name>
</gene>
<evidence type="ECO:0000313" key="1">
    <source>
        <dbReference type="EMBL" id="SNY58136.1"/>
    </source>
</evidence>